<keyword evidence="3" id="KW-1185">Reference proteome</keyword>
<feature type="domain" description="A-factor biosynthesis hotdog" evidence="1">
    <location>
        <begin position="194"/>
        <end position="304"/>
    </location>
</feature>
<feature type="domain" description="A-factor biosynthesis hotdog" evidence="1">
    <location>
        <begin position="22"/>
        <end position="156"/>
    </location>
</feature>
<sequence>MITAAVSGPGLSFARPLPPAKVHKAAAGEVLLSDTSRLSEHRFAVAALWPRDRFLHHQGGGAPGDPLLLMETVRQTLIHLSHTYYGIPPGHAFVLSTLYFDTDSQGLPGWRGGPLPVTLDVTCTPTATAPRRFSMALDAVMYVDGLALGRAGMRWEVLDPRRYDLIRTRTMRVSADRGTQGPLKNPRPLDPRDVGYAQPEHVLLAEGREATGRDWWLHLNRRHPVLFDHESDHIPGMLLLEAFRQAARAAELPFRPSLSSVAASYGAFGELDSPVRISARLREQQPAVVEVTAVQGAAVLATARFGGASRFTSAGEVAS</sequence>
<accession>A0A101TNS2</accession>
<dbReference type="Proteomes" id="UP000053429">
    <property type="component" value="Unassembled WGS sequence"/>
</dbReference>
<dbReference type="EMBL" id="LMWY01000046">
    <property type="protein sequence ID" value="KUN95657.1"/>
    <property type="molecule type" value="Genomic_DNA"/>
</dbReference>
<gene>
    <name evidence="2" type="ORF">AQJ67_34395</name>
</gene>
<protein>
    <recommendedName>
        <fullName evidence="1">A-factor biosynthesis hotdog domain-containing protein</fullName>
    </recommendedName>
</protein>
<dbReference type="STRING" id="661399.AQJ67_34395"/>
<dbReference type="InterPro" id="IPR005509">
    <property type="entry name" value="AfsA_hotdog_dom"/>
</dbReference>
<evidence type="ECO:0000259" key="1">
    <source>
        <dbReference type="Pfam" id="PF03756"/>
    </source>
</evidence>
<organism evidence="2 3">
    <name type="scientific">Streptomyces caeruleatus</name>
    <dbReference type="NCBI Taxonomy" id="661399"/>
    <lineage>
        <taxon>Bacteria</taxon>
        <taxon>Bacillati</taxon>
        <taxon>Actinomycetota</taxon>
        <taxon>Actinomycetes</taxon>
        <taxon>Kitasatosporales</taxon>
        <taxon>Streptomycetaceae</taxon>
        <taxon>Streptomyces</taxon>
    </lineage>
</organism>
<proteinExistence type="predicted"/>
<name>A0A101TNS2_9ACTN</name>
<dbReference type="OrthoDB" id="7838374at2"/>
<comment type="caution">
    <text evidence="2">The sequence shown here is derived from an EMBL/GenBank/DDBJ whole genome shotgun (WGS) entry which is preliminary data.</text>
</comment>
<dbReference type="AlphaFoldDB" id="A0A101TNS2"/>
<dbReference type="Pfam" id="PF03756">
    <property type="entry name" value="AfsA"/>
    <property type="match status" value="2"/>
</dbReference>
<dbReference type="GO" id="GO:0016740">
    <property type="term" value="F:transferase activity"/>
    <property type="evidence" value="ECO:0007669"/>
    <property type="project" value="InterPro"/>
</dbReference>
<reference evidence="2 3" key="1">
    <citation type="submission" date="2015-10" db="EMBL/GenBank/DDBJ databases">
        <title>Draft genome sequence of Streptomyces caeruleatus NRRL B-24802, type strain for the species Streptomyces caeruleatus.</title>
        <authorList>
            <person name="Ruckert C."/>
            <person name="Winkler A."/>
            <person name="Kalinowski J."/>
            <person name="Kampfer P."/>
            <person name="Glaeser S."/>
        </authorList>
    </citation>
    <scope>NUCLEOTIDE SEQUENCE [LARGE SCALE GENOMIC DNA]</scope>
    <source>
        <strain evidence="2 3">NRRL B-24802</strain>
    </source>
</reference>
<dbReference type="RefSeq" id="WP_062723274.1">
    <property type="nucleotide sequence ID" value="NZ_KQ948937.1"/>
</dbReference>
<dbReference type="NCBIfam" id="NF041195">
    <property type="entry name" value="ScbA_BarX_GamBu"/>
    <property type="match status" value="1"/>
</dbReference>
<evidence type="ECO:0000313" key="2">
    <source>
        <dbReference type="EMBL" id="KUN95657.1"/>
    </source>
</evidence>
<dbReference type="InterPro" id="IPR047757">
    <property type="entry name" value="AfsA-like"/>
</dbReference>
<evidence type="ECO:0000313" key="3">
    <source>
        <dbReference type="Proteomes" id="UP000053429"/>
    </source>
</evidence>